<evidence type="ECO:0000313" key="2">
    <source>
        <dbReference type="EMBL" id="MBT0651804.1"/>
    </source>
</evidence>
<accession>A0ABS5S8V5</accession>
<dbReference type="InterPro" id="IPR012902">
    <property type="entry name" value="N_methyl_site"/>
</dbReference>
<evidence type="ECO:0000256" key="1">
    <source>
        <dbReference type="SAM" id="Phobius"/>
    </source>
</evidence>
<keyword evidence="1" id="KW-0812">Transmembrane</keyword>
<reference evidence="2 3" key="1">
    <citation type="submission" date="2021-05" db="EMBL/GenBank/DDBJ databases">
        <title>The draft genome of Geobacter luticola JCM 17780.</title>
        <authorList>
            <person name="Xu Z."/>
            <person name="Masuda Y."/>
            <person name="Itoh H."/>
            <person name="Senoo K."/>
        </authorList>
    </citation>
    <scope>NUCLEOTIDE SEQUENCE [LARGE SCALE GENOMIC DNA]</scope>
    <source>
        <strain evidence="2 3">JCM 17780</strain>
    </source>
</reference>
<keyword evidence="3" id="KW-1185">Reference proteome</keyword>
<proteinExistence type="predicted"/>
<name>A0ABS5S8V5_9BACT</name>
<comment type="caution">
    <text evidence="2">The sequence shown here is derived from an EMBL/GenBank/DDBJ whole genome shotgun (WGS) entry which is preliminary data.</text>
</comment>
<dbReference type="EMBL" id="JAHCVK010000001">
    <property type="protein sequence ID" value="MBT0651804.1"/>
    <property type="molecule type" value="Genomic_DNA"/>
</dbReference>
<keyword evidence="1" id="KW-0472">Membrane</keyword>
<protein>
    <submittedName>
        <fullName evidence="2">Prepilin-type N-terminal cleavage/methylation domain-containing protein</fullName>
    </submittedName>
</protein>
<organism evidence="2 3">
    <name type="scientific">Geomobilimonas luticola</name>
    <dbReference type="NCBI Taxonomy" id="1114878"/>
    <lineage>
        <taxon>Bacteria</taxon>
        <taxon>Pseudomonadati</taxon>
        <taxon>Thermodesulfobacteriota</taxon>
        <taxon>Desulfuromonadia</taxon>
        <taxon>Geobacterales</taxon>
        <taxon>Geobacteraceae</taxon>
        <taxon>Geomobilimonas</taxon>
    </lineage>
</organism>
<evidence type="ECO:0000313" key="3">
    <source>
        <dbReference type="Proteomes" id="UP000756860"/>
    </source>
</evidence>
<feature type="transmembrane region" description="Helical" evidence="1">
    <location>
        <begin position="29"/>
        <end position="51"/>
    </location>
</feature>
<dbReference type="Proteomes" id="UP000756860">
    <property type="component" value="Unassembled WGS sequence"/>
</dbReference>
<keyword evidence="1" id="KW-1133">Transmembrane helix</keyword>
<dbReference type="NCBIfam" id="TIGR02532">
    <property type="entry name" value="IV_pilin_GFxxxE"/>
    <property type="match status" value="1"/>
</dbReference>
<dbReference type="Pfam" id="PF07963">
    <property type="entry name" value="N_methyl"/>
    <property type="match status" value="1"/>
</dbReference>
<dbReference type="PROSITE" id="PS00409">
    <property type="entry name" value="PROKAR_NTER_METHYL"/>
    <property type="match status" value="1"/>
</dbReference>
<gene>
    <name evidence="2" type="ORF">KI810_01925</name>
</gene>
<sequence>MNEKRHTVSLSETAAGCLPRQQGFTLIELLVALVLLMIGFLAVFSVLWGSAASGRFSRDMTTAASLGQDMLERAKTLSYGSLPATTGFVSYTAASVSAKGFTREWQIMNDFPEAGLKTVKARVSWNNIVGSGGIKTSTRTFTMTKRPEY</sequence>